<reference evidence="2 3" key="1">
    <citation type="submission" date="2016-08" db="EMBL/GenBank/DDBJ databases">
        <authorList>
            <consortium name="Lentinula edodes genome sequencing consortium"/>
            <person name="Sakamoto Y."/>
            <person name="Nakade K."/>
            <person name="Sato S."/>
            <person name="Yoshida Y."/>
            <person name="Miyazaki K."/>
            <person name="Natsume S."/>
            <person name="Konno N."/>
        </authorList>
    </citation>
    <scope>NUCLEOTIDE SEQUENCE [LARGE SCALE GENOMIC DNA]</scope>
    <source>
        <strain evidence="2 3">NBRC 111202</strain>
    </source>
</reference>
<accession>A0A1Q3E2Y3</accession>
<feature type="region of interest" description="Disordered" evidence="1">
    <location>
        <begin position="100"/>
        <end position="204"/>
    </location>
</feature>
<gene>
    <name evidence="2" type="ORF">LENED_003062</name>
</gene>
<keyword evidence="3" id="KW-1185">Reference proteome</keyword>
<comment type="caution">
    <text evidence="2">The sequence shown here is derived from an EMBL/GenBank/DDBJ whole genome shotgun (WGS) entry which is preliminary data.</text>
</comment>
<organism evidence="2 3">
    <name type="scientific">Lentinula edodes</name>
    <name type="common">Shiitake mushroom</name>
    <name type="synonym">Lentinus edodes</name>
    <dbReference type="NCBI Taxonomy" id="5353"/>
    <lineage>
        <taxon>Eukaryota</taxon>
        <taxon>Fungi</taxon>
        <taxon>Dikarya</taxon>
        <taxon>Basidiomycota</taxon>
        <taxon>Agaricomycotina</taxon>
        <taxon>Agaricomycetes</taxon>
        <taxon>Agaricomycetidae</taxon>
        <taxon>Agaricales</taxon>
        <taxon>Marasmiineae</taxon>
        <taxon>Omphalotaceae</taxon>
        <taxon>Lentinula</taxon>
    </lineage>
</organism>
<evidence type="ECO:0000313" key="2">
    <source>
        <dbReference type="EMBL" id="GAW01464.1"/>
    </source>
</evidence>
<dbReference type="EMBL" id="BDGU01000062">
    <property type="protein sequence ID" value="GAW01464.1"/>
    <property type="molecule type" value="Genomic_DNA"/>
</dbReference>
<proteinExistence type="predicted"/>
<dbReference type="AlphaFoldDB" id="A0A1Q3E2Y3"/>
<name>A0A1Q3E2Y3_LENED</name>
<feature type="compositionally biased region" description="Low complexity" evidence="1">
    <location>
        <begin position="138"/>
        <end position="181"/>
    </location>
</feature>
<dbReference type="Proteomes" id="UP000188533">
    <property type="component" value="Unassembled WGS sequence"/>
</dbReference>
<protein>
    <submittedName>
        <fullName evidence="2">Peroxiredoxin q</fullName>
    </submittedName>
</protein>
<sequence length="273" mass="30051">MGCFSSEPTRVEKFWDQYKESEYSKNVLEFDWRNWLSQPRDGVALHETDFSSELNPEYLMRGLVEMDGAWLWETPSQPIPDGIPAWSLRGTAGSMFVRQARTSTAKPANSAASASARVASKPLSAASDSQTPPRARRTQNTASASASATAPSPITSSSARPTGTAPTTTSTNTTSTPVTRPIYGPPRPPASPGLKKASLLPKTDHETSRSQIFCKYHRRFDIRGLAKAKNNIEKIKQKYDLDFNECFECSDPVSSSFHVYVYYGSSTCDFDAV</sequence>
<evidence type="ECO:0000313" key="3">
    <source>
        <dbReference type="Proteomes" id="UP000188533"/>
    </source>
</evidence>
<feature type="compositionally biased region" description="Low complexity" evidence="1">
    <location>
        <begin position="103"/>
        <end position="120"/>
    </location>
</feature>
<evidence type="ECO:0000256" key="1">
    <source>
        <dbReference type="SAM" id="MobiDB-lite"/>
    </source>
</evidence>
<reference evidence="2 3" key="2">
    <citation type="submission" date="2017-02" db="EMBL/GenBank/DDBJ databases">
        <title>A genome survey and senescence transcriptome analysis in Lentinula edodes.</title>
        <authorList>
            <person name="Sakamoto Y."/>
            <person name="Nakade K."/>
            <person name="Sato S."/>
            <person name="Yoshida Y."/>
            <person name="Miyazaki K."/>
            <person name="Natsume S."/>
            <person name="Konno N."/>
        </authorList>
    </citation>
    <scope>NUCLEOTIDE SEQUENCE [LARGE SCALE GENOMIC DNA]</scope>
    <source>
        <strain evidence="2 3">NBRC 111202</strain>
    </source>
</reference>